<evidence type="ECO:0000256" key="5">
    <source>
        <dbReference type="ARBA" id="ARBA00023239"/>
    </source>
</evidence>
<keyword evidence="5" id="KW-0456">Lyase</keyword>
<reference evidence="7 8" key="1">
    <citation type="submission" date="2020-07" db="EMBL/GenBank/DDBJ databases">
        <title>Streptomyces isolated from Indian soil.</title>
        <authorList>
            <person name="Mandal S."/>
            <person name="Maiti P.K."/>
        </authorList>
    </citation>
    <scope>NUCLEOTIDE SEQUENCE [LARGE SCALE GENOMIC DNA]</scope>
    <source>
        <strain evidence="7 8">PSKA54</strain>
    </source>
</reference>
<name>A0A7W2D8A0_9ACTN</name>
<evidence type="ECO:0000256" key="3">
    <source>
        <dbReference type="ARBA" id="ARBA00022723"/>
    </source>
</evidence>
<dbReference type="EMBL" id="JACEQY010000067">
    <property type="protein sequence ID" value="MBA4866601.1"/>
    <property type="molecule type" value="Genomic_DNA"/>
</dbReference>
<dbReference type="InterPro" id="IPR025702">
    <property type="entry name" value="OXD"/>
</dbReference>
<dbReference type="AlphaFoldDB" id="A0A7W2D8A0"/>
<keyword evidence="2" id="KW-0349">Heme</keyword>
<dbReference type="Proteomes" id="UP000586976">
    <property type="component" value="Unassembled WGS sequence"/>
</dbReference>
<accession>A0A7W2D8A0</accession>
<comment type="similarity">
    <text evidence="6">Belongs to the heme-containing dehydratase family.</text>
</comment>
<evidence type="ECO:0000256" key="4">
    <source>
        <dbReference type="ARBA" id="ARBA00023004"/>
    </source>
</evidence>
<keyword evidence="8" id="KW-1185">Reference proteome</keyword>
<evidence type="ECO:0000313" key="8">
    <source>
        <dbReference type="Proteomes" id="UP000586976"/>
    </source>
</evidence>
<sequence length="327" mass="37122">MHRPDGHRPGYPAFTSRFPEATDSVVFAQLAVQAANSAELEAGTKELDALLADAEGPRHLDRVRPVEESGKHTRIALAYWDSAESYHAWWSSQPVRDWWGSLPEEGTLGHWREIATIPVTRFESLHSGEWHDNGFSHFTPIEITDHHDYWGGMRDRIRASHHDDLASGGARAQSTVRGRRIRFTNPDNLCLIRTAQDWSHCQDAERTTYTQDVQPTLSAGASYIGANPDTGCASARYVQELDETWSRPQDRTCVLAWWLSLAHLEEWTVNHPTHQAIFGAFHQMLRHHEFRLDLRLWHEVCVLPAGAAEFEYVNCRPATGFAAQLDN</sequence>
<proteinExistence type="inferred from homology"/>
<dbReference type="InterPro" id="IPR011008">
    <property type="entry name" value="Dimeric_a/b-barrel"/>
</dbReference>
<dbReference type="SUPFAM" id="SSF54909">
    <property type="entry name" value="Dimeric alpha+beta barrel"/>
    <property type="match status" value="1"/>
</dbReference>
<dbReference type="GO" id="GO:0046872">
    <property type="term" value="F:metal ion binding"/>
    <property type="evidence" value="ECO:0007669"/>
    <property type="project" value="UniProtKB-KW"/>
</dbReference>
<dbReference type="RefSeq" id="WP_181867979.1">
    <property type="nucleotide sequence ID" value="NZ_JACEQY010000067.1"/>
</dbReference>
<dbReference type="Gene3D" id="3.30.70.100">
    <property type="match status" value="1"/>
</dbReference>
<comment type="cofactor">
    <cofactor evidence="1">
        <name>heme b</name>
        <dbReference type="ChEBI" id="CHEBI:60344"/>
    </cofactor>
</comment>
<protein>
    <submittedName>
        <fullName evidence="7">Phenylacetaldoxime dehydratase family protein</fullName>
    </submittedName>
</protein>
<keyword evidence="3" id="KW-0479">Metal-binding</keyword>
<dbReference type="GO" id="GO:0016829">
    <property type="term" value="F:lyase activity"/>
    <property type="evidence" value="ECO:0007669"/>
    <property type="project" value="UniProtKB-KW"/>
</dbReference>
<dbReference type="Pfam" id="PF13816">
    <property type="entry name" value="Dehydratase_hem"/>
    <property type="match status" value="1"/>
</dbReference>
<evidence type="ECO:0000313" key="7">
    <source>
        <dbReference type="EMBL" id="MBA4866601.1"/>
    </source>
</evidence>
<evidence type="ECO:0000256" key="1">
    <source>
        <dbReference type="ARBA" id="ARBA00001970"/>
    </source>
</evidence>
<comment type="caution">
    <text evidence="7">The sequence shown here is derived from an EMBL/GenBank/DDBJ whole genome shotgun (WGS) entry which is preliminary data.</text>
</comment>
<evidence type="ECO:0000256" key="2">
    <source>
        <dbReference type="ARBA" id="ARBA00022617"/>
    </source>
</evidence>
<keyword evidence="4" id="KW-0408">Iron</keyword>
<organism evidence="7 8">
    <name type="scientific">Streptomyces himalayensis subsp. aureolus</name>
    <dbReference type="NCBI Taxonomy" id="2758039"/>
    <lineage>
        <taxon>Bacteria</taxon>
        <taxon>Bacillati</taxon>
        <taxon>Actinomycetota</taxon>
        <taxon>Actinomycetes</taxon>
        <taxon>Kitasatosporales</taxon>
        <taxon>Streptomycetaceae</taxon>
        <taxon>Streptomyces</taxon>
        <taxon>Streptomyces himalayensis</taxon>
    </lineage>
</organism>
<evidence type="ECO:0000256" key="6">
    <source>
        <dbReference type="ARBA" id="ARBA00034312"/>
    </source>
</evidence>
<gene>
    <name evidence="7" type="ORF">H1V43_35920</name>
</gene>